<evidence type="ECO:0000256" key="3">
    <source>
        <dbReference type="PROSITE-ProRule" id="PRU00023"/>
    </source>
</evidence>
<keyword evidence="2 3" id="KW-0040">ANK repeat</keyword>
<dbReference type="PROSITE" id="PS50297">
    <property type="entry name" value="ANK_REP_REGION"/>
    <property type="match status" value="2"/>
</dbReference>
<protein>
    <submittedName>
        <fullName evidence="5">Uncharacterized protein</fullName>
    </submittedName>
</protein>
<evidence type="ECO:0000256" key="4">
    <source>
        <dbReference type="SAM" id="MobiDB-lite"/>
    </source>
</evidence>
<sequence>MGLIFDTNISSQQSNQSFNNTIINVGELFLHHGSAERSLLCLFISTFEMGICLSASSKYEEQHSDSRIFGKLQSRPEAVIGKQYMNGCTIFHVVASGASEPSNYRAMNLLLDKIEHCWESLSADPGVQRCFQMTESSSGLHPGVRITRSAFLKLLLGKTDDKGRTALSISAQLRHSNMCSLLLQKGSSIWQVHGKKGLTVLHVACMPSTPIPKPVNHHNHQMSTVAGTIQSGPPAGVSHIPTSSLSAPVPKAAAGHYNGPKTLRVLLGSIGNETERVRYMSTCSKTGMTALHYAAAVGDTQCVSELLDNGADMYCSTTELDMCSKENTLPRQMLLFQPGSTPLHVAAIAGYKDVAMLLLMHHVVGASSTAQVTSRHTPGHLPTGPSLRILPGPDPRLIFDKHGNLPLHYGTYRRDLATILHPSFSLTTFAFIAHPGTSLEEGPGGSVGAQKAHSLAVAAAAQKVAAANAARHAPDKTVASGAGAPLADALDFMESLDPAPDTMPCTADQPEAAGTPPLSVDVFSVTAPPSADTSQQGSLRGAHMYIEATRSRSNTQRLLDGGEQRPLPTLAELAGSALKLHLALALKECIYTLRQSCTHHSGSHHSGPVNTARAVFDMAAGLFTRRSVSDMGVPSQHGTPPMTSILQVKHLSSHPAPCQTLPPSVPISRKQAAFQHTAGHAGRSASSVQHDTNPPPVLQGYNSYSPPTGSPGFSFLHNLYQHHHNIPYSEGAQGEAGRSRLAARLAKLSPNRSASSRLHHPHHHHDWNNPSLGMPMGGGSSSGAYYLQQEPMMTGRGGAGAAGKTTLAMPNSSNGRIQIAMSGLRGEAHACHVSLLPCRHGVCAGCFRQLIECQLLTQLFSCPLCSGLVSGFCSIAEA</sequence>
<accession>A0A250WSG1</accession>
<evidence type="ECO:0000313" key="5">
    <source>
        <dbReference type="EMBL" id="GAX73470.1"/>
    </source>
</evidence>
<dbReference type="PANTHER" id="PTHR24161">
    <property type="entry name" value="ANK_REP_REGION DOMAIN-CONTAINING PROTEIN-RELATED"/>
    <property type="match status" value="1"/>
</dbReference>
<feature type="region of interest" description="Disordered" evidence="4">
    <location>
        <begin position="497"/>
        <end position="519"/>
    </location>
</feature>
<gene>
    <name evidence="5" type="ORF">CEUSTIGMA_g922.t1</name>
</gene>
<feature type="repeat" description="ANK" evidence="3">
    <location>
        <begin position="338"/>
        <end position="359"/>
    </location>
</feature>
<dbReference type="STRING" id="1157962.A0A250WSG1"/>
<name>A0A250WSG1_9CHLO</name>
<evidence type="ECO:0000256" key="1">
    <source>
        <dbReference type="ARBA" id="ARBA00022737"/>
    </source>
</evidence>
<feature type="region of interest" description="Disordered" evidence="4">
    <location>
        <begin position="749"/>
        <end position="774"/>
    </location>
</feature>
<feature type="repeat" description="ANK" evidence="3">
    <location>
        <begin position="286"/>
        <end position="318"/>
    </location>
</feature>
<keyword evidence="6" id="KW-1185">Reference proteome</keyword>
<organism evidence="5 6">
    <name type="scientific">Chlamydomonas eustigma</name>
    <dbReference type="NCBI Taxonomy" id="1157962"/>
    <lineage>
        <taxon>Eukaryota</taxon>
        <taxon>Viridiplantae</taxon>
        <taxon>Chlorophyta</taxon>
        <taxon>core chlorophytes</taxon>
        <taxon>Chlorophyceae</taxon>
        <taxon>CS clade</taxon>
        <taxon>Chlamydomonadales</taxon>
        <taxon>Chlamydomonadaceae</taxon>
        <taxon>Chlamydomonas</taxon>
    </lineage>
</organism>
<reference evidence="5 6" key="1">
    <citation type="submission" date="2017-08" db="EMBL/GenBank/DDBJ databases">
        <title>Acidophilic green algal genome provides insights into adaptation to an acidic environment.</title>
        <authorList>
            <person name="Hirooka S."/>
            <person name="Hirose Y."/>
            <person name="Kanesaki Y."/>
            <person name="Higuchi S."/>
            <person name="Fujiwara T."/>
            <person name="Onuma R."/>
            <person name="Era A."/>
            <person name="Ohbayashi R."/>
            <person name="Uzuka A."/>
            <person name="Nozaki H."/>
            <person name="Yoshikawa H."/>
            <person name="Miyagishima S.Y."/>
        </authorList>
    </citation>
    <scope>NUCLEOTIDE SEQUENCE [LARGE SCALE GENOMIC DNA]</scope>
    <source>
        <strain evidence="5 6">NIES-2499</strain>
    </source>
</reference>
<evidence type="ECO:0000313" key="6">
    <source>
        <dbReference type="Proteomes" id="UP000232323"/>
    </source>
</evidence>
<dbReference type="InterPro" id="IPR036770">
    <property type="entry name" value="Ankyrin_rpt-contain_sf"/>
</dbReference>
<dbReference type="EMBL" id="BEGY01000003">
    <property type="protein sequence ID" value="GAX73470.1"/>
    <property type="molecule type" value="Genomic_DNA"/>
</dbReference>
<comment type="caution">
    <text evidence="5">The sequence shown here is derived from an EMBL/GenBank/DDBJ whole genome shotgun (WGS) entry which is preliminary data.</text>
</comment>
<dbReference type="AlphaFoldDB" id="A0A250WSG1"/>
<keyword evidence="1" id="KW-0677">Repeat</keyword>
<dbReference type="Pfam" id="PF12796">
    <property type="entry name" value="Ank_2"/>
    <property type="match status" value="1"/>
</dbReference>
<dbReference type="PROSITE" id="PS50088">
    <property type="entry name" value="ANK_REPEAT"/>
    <property type="match status" value="2"/>
</dbReference>
<dbReference type="SUPFAM" id="SSF48403">
    <property type="entry name" value="Ankyrin repeat"/>
    <property type="match status" value="1"/>
</dbReference>
<dbReference type="SMART" id="SM00248">
    <property type="entry name" value="ANK"/>
    <property type="match status" value="4"/>
</dbReference>
<dbReference type="PANTHER" id="PTHR24161:SF85">
    <property type="entry name" value="PALMITOYLTRANSFERASE HIP14"/>
    <property type="match status" value="1"/>
</dbReference>
<dbReference type="Gene3D" id="1.25.40.20">
    <property type="entry name" value="Ankyrin repeat-containing domain"/>
    <property type="match status" value="2"/>
</dbReference>
<proteinExistence type="predicted"/>
<dbReference type="InterPro" id="IPR002110">
    <property type="entry name" value="Ankyrin_rpt"/>
</dbReference>
<dbReference type="Proteomes" id="UP000232323">
    <property type="component" value="Unassembled WGS sequence"/>
</dbReference>
<evidence type="ECO:0000256" key="2">
    <source>
        <dbReference type="ARBA" id="ARBA00023043"/>
    </source>
</evidence>